<comment type="similarity">
    <text evidence="2">Belongs to the AOR/FOR family.</text>
</comment>
<evidence type="ECO:0000313" key="10">
    <source>
        <dbReference type="EMBL" id="KIX12786.1"/>
    </source>
</evidence>
<reference evidence="10 11" key="1">
    <citation type="submission" date="2013-11" db="EMBL/GenBank/DDBJ databases">
        <title>Metagenomic analysis of a methanogenic consortium involved in long chain n-alkane degradation.</title>
        <authorList>
            <person name="Davidova I.A."/>
            <person name="Callaghan A.V."/>
            <person name="Wawrik B."/>
            <person name="Pruitt S."/>
            <person name="Marks C."/>
            <person name="Duncan K.E."/>
            <person name="Suflita J.M."/>
        </authorList>
    </citation>
    <scope>NUCLEOTIDE SEQUENCE [LARGE SCALE GENOMIC DNA]</scope>
    <source>
        <strain evidence="10 11">SPR</strain>
    </source>
</reference>
<proteinExistence type="inferred from homology"/>
<gene>
    <name evidence="10" type="ORF">X474_17275</name>
</gene>
<dbReference type="InterPro" id="IPR013983">
    <property type="entry name" value="Ald_Fedxn_OxRdtase_N"/>
</dbReference>
<dbReference type="GO" id="GO:0009055">
    <property type="term" value="F:electron transfer activity"/>
    <property type="evidence" value="ECO:0007669"/>
    <property type="project" value="InterPro"/>
</dbReference>
<keyword evidence="5" id="KW-0560">Oxidoreductase</keyword>
<dbReference type="InParanoid" id="A0A0D2JAM8"/>
<evidence type="ECO:0000256" key="2">
    <source>
        <dbReference type="ARBA" id="ARBA00011032"/>
    </source>
</evidence>
<evidence type="ECO:0000256" key="4">
    <source>
        <dbReference type="ARBA" id="ARBA00022723"/>
    </source>
</evidence>
<dbReference type="EMBL" id="AZAC01000023">
    <property type="protein sequence ID" value="KIX12786.1"/>
    <property type="molecule type" value="Genomic_DNA"/>
</dbReference>
<dbReference type="InterPro" id="IPR051919">
    <property type="entry name" value="W-dependent_AOR"/>
</dbReference>
<dbReference type="OrthoDB" id="9763894at2"/>
<comment type="cofactor">
    <cofactor evidence="1">
        <name>[4Fe-4S] cluster</name>
        <dbReference type="ChEBI" id="CHEBI:49883"/>
    </cofactor>
</comment>
<dbReference type="PATRIC" id="fig|1429043.3.peg.3655"/>
<dbReference type="SUPFAM" id="SSF56228">
    <property type="entry name" value="Aldehyde ferredoxin oxidoreductase, N-terminal domain"/>
    <property type="match status" value="1"/>
</dbReference>
<evidence type="ECO:0000256" key="3">
    <source>
        <dbReference type="ARBA" id="ARBA00022485"/>
    </source>
</evidence>
<dbReference type="PANTHER" id="PTHR30038:SF0">
    <property type="entry name" value="TUNGSTEN-CONTAINING ALDEHYDE FERREDOXIN OXIDOREDUCTASE"/>
    <property type="match status" value="1"/>
</dbReference>
<dbReference type="GO" id="GO:0046872">
    <property type="term" value="F:metal ion binding"/>
    <property type="evidence" value="ECO:0007669"/>
    <property type="project" value="UniProtKB-KW"/>
</dbReference>
<dbReference type="InterPro" id="IPR013985">
    <property type="entry name" value="Ald_Fedxn_OxRdtase_dom3"/>
</dbReference>
<dbReference type="AlphaFoldDB" id="A0A0D2JAM8"/>
<dbReference type="STRING" id="1429043.X474_17275"/>
<evidence type="ECO:0000313" key="11">
    <source>
        <dbReference type="Proteomes" id="UP000032233"/>
    </source>
</evidence>
<dbReference type="GO" id="GO:0051539">
    <property type="term" value="F:4 iron, 4 sulfur cluster binding"/>
    <property type="evidence" value="ECO:0007669"/>
    <property type="project" value="UniProtKB-KW"/>
</dbReference>
<dbReference type="InterPro" id="IPR001203">
    <property type="entry name" value="OxRdtase_Ald_Fedxn_C"/>
</dbReference>
<dbReference type="InterPro" id="IPR036021">
    <property type="entry name" value="Tungsten_al_ferr_oxy-like_C"/>
</dbReference>
<dbReference type="Pfam" id="PF02730">
    <property type="entry name" value="AFOR_N"/>
    <property type="match status" value="1"/>
</dbReference>
<evidence type="ECO:0000256" key="8">
    <source>
        <dbReference type="ARBA" id="ARBA00049934"/>
    </source>
</evidence>
<dbReference type="RefSeq" id="WP_044350157.1">
    <property type="nucleotide sequence ID" value="NZ_AZAC01000023.1"/>
</dbReference>
<protein>
    <submittedName>
        <fullName evidence="10">Aldehyde:ferredoxin oxidoreductase</fullName>
    </submittedName>
</protein>
<dbReference type="Pfam" id="PF01314">
    <property type="entry name" value="AFOR_C"/>
    <property type="match status" value="1"/>
</dbReference>
<name>A0A0D2JAM8_9BACT</name>
<keyword evidence="6" id="KW-0408">Iron</keyword>
<dbReference type="Gene3D" id="3.60.9.10">
    <property type="entry name" value="Aldehyde ferredoxin oxidoreductase, N-terminal domain"/>
    <property type="match status" value="1"/>
</dbReference>
<dbReference type="Proteomes" id="UP000032233">
    <property type="component" value="Unassembled WGS sequence"/>
</dbReference>
<dbReference type="Gene3D" id="1.10.569.10">
    <property type="entry name" value="Aldehyde Ferredoxin Oxidoreductase Protein, subunit A, domain 2"/>
    <property type="match status" value="1"/>
</dbReference>
<dbReference type="InterPro" id="IPR013984">
    <property type="entry name" value="Ald_Fedxn_OxRdtase_dom2"/>
</dbReference>
<evidence type="ECO:0000256" key="5">
    <source>
        <dbReference type="ARBA" id="ARBA00023002"/>
    </source>
</evidence>
<feature type="domain" description="Aldehyde ferredoxin oxidoreductase N-terminal" evidence="9">
    <location>
        <begin position="1"/>
        <end position="205"/>
    </location>
</feature>
<comment type="caution">
    <text evidence="10">The sequence shown here is derived from an EMBL/GenBank/DDBJ whole genome shotgun (WGS) entry which is preliminary data.</text>
</comment>
<evidence type="ECO:0000256" key="6">
    <source>
        <dbReference type="ARBA" id="ARBA00023004"/>
    </source>
</evidence>
<dbReference type="SUPFAM" id="SSF48310">
    <property type="entry name" value="Aldehyde ferredoxin oxidoreductase, C-terminal domains"/>
    <property type="match status" value="1"/>
</dbReference>
<sequence length="567" mass="59847">MNILYYDLTNKSAKLEQAPLAMQYLGGRGLTSALTCAMTDSACHALGPLNNLIFAPGLLTGTSLVNTGRLSIGGKSPLTGGIKESNVGGTTALALARLGLGALVVQGSLEGLWVLHLDEEAKPTLHSASDLAGLMTYELCEKLFERFGPDIGICCIGPAGEQQMALASVQSTDKDGRPCRAAGRGGLGAVMGSKGLKAIVISREGKQKPVYQNKEAFNRAAKELAKAVKESPFSGKVLPELGTSALIGAVNSLGAFPSYNATQGVFPGWEKISGEALKETLEQRGGNTTHAGCTGCIIHCSNEYLDQAGKFVTSSLEYETIWSTGGMCGIDDLDAIAAMDRLCDEIGLDTIGTGVTMAIAMDAGQAQFGDATAAREMLMQIAKGEGLGLVLGQGPTATGRHLGHHRIPACKNQSIAAYDPRGIQGMSATYGSCPMGADHTAGNFIGDALAGKVDPLSTKGVAELSREKQTQVMGIDTLGICLFAMGATTPELLARLYQAKVGDGSDYERLTGLWREIIKQEIIFNRRAGLTRQDDRLPDFFYKEPLPPHNKTVELTNQELDSIWGID</sequence>
<comment type="cofactor">
    <cofactor evidence="8">
        <name>tungstopterin</name>
        <dbReference type="ChEBI" id="CHEBI:30402"/>
    </cofactor>
</comment>
<dbReference type="GO" id="GO:0016625">
    <property type="term" value="F:oxidoreductase activity, acting on the aldehyde or oxo group of donors, iron-sulfur protein as acceptor"/>
    <property type="evidence" value="ECO:0007669"/>
    <property type="project" value="InterPro"/>
</dbReference>
<dbReference type="SMART" id="SM00790">
    <property type="entry name" value="AFOR_N"/>
    <property type="match status" value="1"/>
</dbReference>
<dbReference type="Gene3D" id="1.10.599.10">
    <property type="entry name" value="Aldehyde Ferredoxin Oxidoreductase Protein, subunit A, domain 3"/>
    <property type="match status" value="1"/>
</dbReference>
<dbReference type="InterPro" id="IPR036503">
    <property type="entry name" value="Ald_Fedxn_OxRdtase_N_sf"/>
</dbReference>
<keyword evidence="4" id="KW-0479">Metal-binding</keyword>
<keyword evidence="3" id="KW-0004">4Fe-4S</keyword>
<accession>A0A0D2JAM8</accession>
<evidence type="ECO:0000256" key="7">
    <source>
        <dbReference type="ARBA" id="ARBA00023014"/>
    </source>
</evidence>
<organism evidence="10 11">
    <name type="scientific">Dethiosulfatarculus sandiegensis</name>
    <dbReference type="NCBI Taxonomy" id="1429043"/>
    <lineage>
        <taxon>Bacteria</taxon>
        <taxon>Pseudomonadati</taxon>
        <taxon>Thermodesulfobacteriota</taxon>
        <taxon>Desulfarculia</taxon>
        <taxon>Desulfarculales</taxon>
        <taxon>Desulfarculaceae</taxon>
        <taxon>Dethiosulfatarculus</taxon>
    </lineage>
</organism>
<keyword evidence="7" id="KW-0411">Iron-sulfur</keyword>
<evidence type="ECO:0000256" key="1">
    <source>
        <dbReference type="ARBA" id="ARBA00001966"/>
    </source>
</evidence>
<keyword evidence="11" id="KW-1185">Reference proteome</keyword>
<dbReference type="PANTHER" id="PTHR30038">
    <property type="entry name" value="ALDEHYDE FERREDOXIN OXIDOREDUCTASE"/>
    <property type="match status" value="1"/>
</dbReference>
<evidence type="ECO:0000259" key="9">
    <source>
        <dbReference type="SMART" id="SM00790"/>
    </source>
</evidence>